<sequence>MPSWRRRVPLAASTRRQQPCWPWRRGSGCWRHPPASGGSTLRNDFTRYSRHVTRGPRWKALRMAVMERDGFKCVDCGARGRLECDHIEPVRKRPDLAYDPANLQALCPSCHSAKTHVEVGRKPPAYDRQGWRQAVVELMAEQTPVEQMR</sequence>
<dbReference type="GO" id="GO:0004519">
    <property type="term" value="F:endonuclease activity"/>
    <property type="evidence" value="ECO:0007669"/>
    <property type="project" value="UniProtKB-KW"/>
</dbReference>
<dbReference type="InterPro" id="IPR003615">
    <property type="entry name" value="HNH_nuc"/>
</dbReference>
<dbReference type="InterPro" id="IPR002711">
    <property type="entry name" value="HNH"/>
</dbReference>
<comment type="caution">
    <text evidence="2">The sequence shown here is derived from an EMBL/GenBank/DDBJ whole genome shotgun (WGS) entry which is preliminary data.</text>
</comment>
<dbReference type="CDD" id="cd00085">
    <property type="entry name" value="HNHc"/>
    <property type="match status" value="1"/>
</dbReference>
<keyword evidence="2" id="KW-0255">Endonuclease</keyword>
<evidence type="ECO:0000313" key="3">
    <source>
        <dbReference type="Proteomes" id="UP000321562"/>
    </source>
</evidence>
<evidence type="ECO:0000313" key="2">
    <source>
        <dbReference type="EMBL" id="TXB69755.1"/>
    </source>
</evidence>
<dbReference type="GO" id="GO:0008270">
    <property type="term" value="F:zinc ion binding"/>
    <property type="evidence" value="ECO:0007669"/>
    <property type="project" value="InterPro"/>
</dbReference>
<dbReference type="Pfam" id="PF01844">
    <property type="entry name" value="HNH"/>
    <property type="match status" value="1"/>
</dbReference>
<protein>
    <submittedName>
        <fullName evidence="2">HNH endonuclease</fullName>
    </submittedName>
</protein>
<keyword evidence="2" id="KW-0540">Nuclease</keyword>
<gene>
    <name evidence="2" type="ORF">FQV27_06440</name>
</gene>
<dbReference type="Proteomes" id="UP000321562">
    <property type="component" value="Unassembled WGS sequence"/>
</dbReference>
<dbReference type="SMART" id="SM00507">
    <property type="entry name" value="HNHc"/>
    <property type="match status" value="1"/>
</dbReference>
<evidence type="ECO:0000259" key="1">
    <source>
        <dbReference type="SMART" id="SM00507"/>
    </source>
</evidence>
<dbReference type="GO" id="GO:0003676">
    <property type="term" value="F:nucleic acid binding"/>
    <property type="evidence" value="ECO:0007669"/>
    <property type="project" value="InterPro"/>
</dbReference>
<proteinExistence type="predicted"/>
<keyword evidence="2" id="KW-0378">Hydrolase</keyword>
<dbReference type="Gene3D" id="1.10.30.50">
    <property type="match status" value="1"/>
</dbReference>
<keyword evidence="3" id="KW-1185">Reference proteome</keyword>
<feature type="domain" description="HNH nuclease" evidence="1">
    <location>
        <begin position="60"/>
        <end position="112"/>
    </location>
</feature>
<organism evidence="2 3">
    <name type="scientific">Paracoccus aurantiacus</name>
    <dbReference type="NCBI Taxonomy" id="2599412"/>
    <lineage>
        <taxon>Bacteria</taxon>
        <taxon>Pseudomonadati</taxon>
        <taxon>Pseudomonadota</taxon>
        <taxon>Alphaproteobacteria</taxon>
        <taxon>Rhodobacterales</taxon>
        <taxon>Paracoccaceae</taxon>
        <taxon>Paracoccus</taxon>
    </lineage>
</organism>
<dbReference type="EMBL" id="VOPL01000002">
    <property type="protein sequence ID" value="TXB69755.1"/>
    <property type="molecule type" value="Genomic_DNA"/>
</dbReference>
<dbReference type="AlphaFoldDB" id="A0A5C6S5P2"/>
<name>A0A5C6S5P2_9RHOB</name>
<dbReference type="OrthoDB" id="5292295at2"/>
<reference evidence="2 3" key="1">
    <citation type="submission" date="2019-08" db="EMBL/GenBank/DDBJ databases">
        <authorList>
            <person name="Ye J."/>
        </authorList>
    </citation>
    <scope>NUCLEOTIDE SEQUENCE [LARGE SCALE GENOMIC DNA]</scope>
    <source>
        <strain evidence="2 3">TK008</strain>
    </source>
</reference>
<accession>A0A5C6S5P2</accession>